<sequence>MKTWEERRTYMKASVVSIPVKQRRQAEDSRRQRSLVYRFRINDQSSARMQKHVLQYAWVISKNSRGLAFKTLLKLLTVTGTNRLVELEQDRGRANVPKVRIYKDNFNVCQLDKQNRAAAFDHKSRGDDVPADRNTEFVVEYIGGVRHRFNSKRVGGAVRTGTSRLAPIKPHDLGAGPGKSGILNSATLNDLRGLQRQRNLSEVTRLVFVMNVGTDAQGTFISSSTRSGCHWSLVVVDIAVRAYPTTLYCDSLGWECPSDLGTHLAPFLRFSGCGSYQPTLTTLAHHPTVHSGHMFAPCCA</sequence>
<proteinExistence type="predicted"/>
<dbReference type="EMBL" id="JACVVK020000215">
    <property type="protein sequence ID" value="KAK7484113.1"/>
    <property type="molecule type" value="Genomic_DNA"/>
</dbReference>
<name>A0ABD0KAJ7_9CAEN</name>
<dbReference type="AlphaFoldDB" id="A0ABD0KAJ7"/>
<organism evidence="1 2">
    <name type="scientific">Batillaria attramentaria</name>
    <dbReference type="NCBI Taxonomy" id="370345"/>
    <lineage>
        <taxon>Eukaryota</taxon>
        <taxon>Metazoa</taxon>
        <taxon>Spiralia</taxon>
        <taxon>Lophotrochozoa</taxon>
        <taxon>Mollusca</taxon>
        <taxon>Gastropoda</taxon>
        <taxon>Caenogastropoda</taxon>
        <taxon>Sorbeoconcha</taxon>
        <taxon>Cerithioidea</taxon>
        <taxon>Batillariidae</taxon>
        <taxon>Batillaria</taxon>
    </lineage>
</organism>
<accession>A0ABD0KAJ7</accession>
<keyword evidence="2" id="KW-1185">Reference proteome</keyword>
<protein>
    <submittedName>
        <fullName evidence="1">Uncharacterized protein</fullName>
    </submittedName>
</protein>
<evidence type="ECO:0000313" key="1">
    <source>
        <dbReference type="EMBL" id="KAK7484113.1"/>
    </source>
</evidence>
<comment type="caution">
    <text evidence="1">The sequence shown here is derived from an EMBL/GenBank/DDBJ whole genome shotgun (WGS) entry which is preliminary data.</text>
</comment>
<gene>
    <name evidence="1" type="ORF">BaRGS_00024602</name>
</gene>
<reference evidence="1 2" key="1">
    <citation type="journal article" date="2023" name="Sci. Data">
        <title>Genome assembly of the Korean intertidal mud-creeper Batillaria attramentaria.</title>
        <authorList>
            <person name="Patra A.K."/>
            <person name="Ho P.T."/>
            <person name="Jun S."/>
            <person name="Lee S.J."/>
            <person name="Kim Y."/>
            <person name="Won Y.J."/>
        </authorList>
    </citation>
    <scope>NUCLEOTIDE SEQUENCE [LARGE SCALE GENOMIC DNA]</scope>
    <source>
        <strain evidence="1">Wonlab-2016</strain>
    </source>
</reference>
<evidence type="ECO:0000313" key="2">
    <source>
        <dbReference type="Proteomes" id="UP001519460"/>
    </source>
</evidence>
<dbReference type="Proteomes" id="UP001519460">
    <property type="component" value="Unassembled WGS sequence"/>
</dbReference>